<sequence>MESLALSSSLLTPPIPSLSSSRYNLVNASTSRQAPNLSLSLRKKSSSISKSRDLVVRSQLRSPIISPDDHWARCLLSSPSGLLVYGPIKRRLESRFAACLTHYRDIAACFPAWVRRIAPEVSTVALNSVHPKPEWTVGGIARGVAERAQSARRRRASK</sequence>
<evidence type="ECO:0000313" key="1">
    <source>
        <dbReference type="EMBL" id="KAE8726990.1"/>
    </source>
</evidence>
<dbReference type="Proteomes" id="UP000436088">
    <property type="component" value="Unassembled WGS sequence"/>
</dbReference>
<organism evidence="1 2">
    <name type="scientific">Hibiscus syriacus</name>
    <name type="common">Rose of Sharon</name>
    <dbReference type="NCBI Taxonomy" id="106335"/>
    <lineage>
        <taxon>Eukaryota</taxon>
        <taxon>Viridiplantae</taxon>
        <taxon>Streptophyta</taxon>
        <taxon>Embryophyta</taxon>
        <taxon>Tracheophyta</taxon>
        <taxon>Spermatophyta</taxon>
        <taxon>Magnoliopsida</taxon>
        <taxon>eudicotyledons</taxon>
        <taxon>Gunneridae</taxon>
        <taxon>Pentapetalae</taxon>
        <taxon>rosids</taxon>
        <taxon>malvids</taxon>
        <taxon>Malvales</taxon>
        <taxon>Malvaceae</taxon>
        <taxon>Malvoideae</taxon>
        <taxon>Hibiscus</taxon>
    </lineage>
</organism>
<gene>
    <name evidence="1" type="ORF">F3Y22_tig00005929pilonHSYRG00012</name>
</gene>
<comment type="caution">
    <text evidence="1">The sequence shown here is derived from an EMBL/GenBank/DDBJ whole genome shotgun (WGS) entry which is preliminary data.</text>
</comment>
<protein>
    <submittedName>
        <fullName evidence="1">Uncharacterized protein</fullName>
    </submittedName>
</protein>
<name>A0A6A3CCS0_HIBSY</name>
<proteinExistence type="predicted"/>
<evidence type="ECO:0000313" key="2">
    <source>
        <dbReference type="Proteomes" id="UP000436088"/>
    </source>
</evidence>
<dbReference type="AlphaFoldDB" id="A0A6A3CCS0"/>
<accession>A0A6A3CCS0</accession>
<keyword evidence="2" id="KW-1185">Reference proteome</keyword>
<dbReference type="EMBL" id="VEPZ02000320">
    <property type="protein sequence ID" value="KAE8726990.1"/>
    <property type="molecule type" value="Genomic_DNA"/>
</dbReference>
<reference evidence="1" key="1">
    <citation type="submission" date="2019-09" db="EMBL/GenBank/DDBJ databases">
        <title>Draft genome information of white flower Hibiscus syriacus.</title>
        <authorList>
            <person name="Kim Y.-M."/>
        </authorList>
    </citation>
    <scope>NUCLEOTIDE SEQUENCE [LARGE SCALE GENOMIC DNA]</scope>
    <source>
        <strain evidence="1">YM2019G1</strain>
    </source>
</reference>